<evidence type="ECO:0000313" key="5">
    <source>
        <dbReference type="Proteomes" id="UP000231383"/>
    </source>
</evidence>
<keyword evidence="1 4" id="KW-0808">Transferase</keyword>
<dbReference type="InterPro" id="IPR004821">
    <property type="entry name" value="Cyt_trans-like"/>
</dbReference>
<dbReference type="PANTHER" id="PTHR43793">
    <property type="entry name" value="FAD SYNTHASE"/>
    <property type="match status" value="1"/>
</dbReference>
<feature type="domain" description="Cytidyltransferase-like" evidence="3">
    <location>
        <begin position="25"/>
        <end position="124"/>
    </location>
</feature>
<gene>
    <name evidence="4" type="ORF">CO051_04720</name>
</gene>
<reference evidence="5" key="1">
    <citation type="submission" date="2017-09" db="EMBL/GenBank/DDBJ databases">
        <title>Depth-based differentiation of microbial function through sediment-hosted aquifers and enrichment of novel symbionts in the deep terrestrial subsurface.</title>
        <authorList>
            <person name="Probst A.J."/>
            <person name="Ladd B."/>
            <person name="Jarett J.K."/>
            <person name="Geller-Mcgrath D.E."/>
            <person name="Sieber C.M.K."/>
            <person name="Emerson J.B."/>
            <person name="Anantharaman K."/>
            <person name="Thomas B.C."/>
            <person name="Malmstrom R."/>
            <person name="Stieglmeier M."/>
            <person name="Klingl A."/>
            <person name="Woyke T."/>
            <person name="Ryan C.M."/>
            <person name="Banfield J.F."/>
        </authorList>
    </citation>
    <scope>NUCLEOTIDE SEQUENCE [LARGE SCALE GENOMIC DNA]</scope>
</reference>
<accession>A0A2M8EXT3</accession>
<evidence type="ECO:0000313" key="4">
    <source>
        <dbReference type="EMBL" id="PJC30960.1"/>
    </source>
</evidence>
<dbReference type="InterPro" id="IPR014729">
    <property type="entry name" value="Rossmann-like_a/b/a_fold"/>
</dbReference>
<dbReference type="Gene3D" id="3.40.50.620">
    <property type="entry name" value="HUPs"/>
    <property type="match status" value="1"/>
</dbReference>
<dbReference type="Pfam" id="PF01467">
    <property type="entry name" value="CTP_transf_like"/>
    <property type="match status" value="1"/>
</dbReference>
<comment type="caution">
    <text evidence="4">The sequence shown here is derived from an EMBL/GenBank/DDBJ whole genome shotgun (WGS) entry which is preliminary data.</text>
</comment>
<proteinExistence type="predicted"/>
<dbReference type="InterPro" id="IPR050385">
    <property type="entry name" value="Archaeal_FAD_synthase"/>
</dbReference>
<evidence type="ECO:0000256" key="2">
    <source>
        <dbReference type="ARBA" id="ARBA00022695"/>
    </source>
</evidence>
<dbReference type="GO" id="GO:0016779">
    <property type="term" value="F:nucleotidyltransferase activity"/>
    <property type="evidence" value="ECO:0007669"/>
    <property type="project" value="UniProtKB-KW"/>
</dbReference>
<evidence type="ECO:0000256" key="1">
    <source>
        <dbReference type="ARBA" id="ARBA00022679"/>
    </source>
</evidence>
<dbReference type="EMBL" id="PFSC01000123">
    <property type="protein sequence ID" value="PJC30960.1"/>
    <property type="molecule type" value="Genomic_DNA"/>
</dbReference>
<dbReference type="Proteomes" id="UP000231383">
    <property type="component" value="Unassembled WGS sequence"/>
</dbReference>
<protein>
    <submittedName>
        <fullName evidence="4">Glycerol-3-phosphate cytidylyltransferase</fullName>
    </submittedName>
</protein>
<dbReference type="PANTHER" id="PTHR43793:SF1">
    <property type="entry name" value="FAD SYNTHASE"/>
    <property type="match status" value="1"/>
</dbReference>
<sequence>MKKKIWKHEDLGECIYTLKNQKIVLVGGCYDLLHFGHHTFLQNAKNKGDVLLVALESDEHIMHKKNRQPIHTQQERAEILAALSYIDAIILLSYMSRDDEYRELVQNIKPSVIAVTAGDPLRDKKARYAQSIGAEIVEVTSLIPRFATSAIIESFSE</sequence>
<name>A0A2M8EXT3_9BACT</name>
<dbReference type="SUPFAM" id="SSF52374">
    <property type="entry name" value="Nucleotidylyl transferase"/>
    <property type="match status" value="1"/>
</dbReference>
<dbReference type="AlphaFoldDB" id="A0A2M8EXT3"/>
<evidence type="ECO:0000259" key="3">
    <source>
        <dbReference type="Pfam" id="PF01467"/>
    </source>
</evidence>
<organism evidence="4 5">
    <name type="scientific">Candidatus Roizmanbacteria bacterium CG_4_9_14_0_2_um_filter_39_13</name>
    <dbReference type="NCBI Taxonomy" id="1974839"/>
    <lineage>
        <taxon>Bacteria</taxon>
        <taxon>Candidatus Roizmaniibacteriota</taxon>
    </lineage>
</organism>
<keyword evidence="2 4" id="KW-0548">Nucleotidyltransferase</keyword>
<dbReference type="NCBIfam" id="TIGR00125">
    <property type="entry name" value="cyt_tran_rel"/>
    <property type="match status" value="1"/>
</dbReference>